<protein>
    <submittedName>
        <fullName evidence="3">Uncharacterized protein</fullName>
    </submittedName>
</protein>
<sequence>MPSGPLVSRRCADDNDPKCHKLVDDHLKTAVPAAILGSVLPVGAIVILCFLRRHQRQAKAEGNKARESLEIEIDDLEHIPKVLRVTHEDGFGRESIHKPGRPGAAGPRKKHDNPASEDLGRRTSLVNR</sequence>
<comment type="caution">
    <text evidence="3">The sequence shown here is derived from an EMBL/GenBank/DDBJ whole genome shotgun (WGS) entry which is preliminary data.</text>
</comment>
<evidence type="ECO:0000256" key="1">
    <source>
        <dbReference type="SAM" id="MobiDB-lite"/>
    </source>
</evidence>
<organism evidence="3 4">
    <name type="scientific">Alternaria dauci</name>
    <dbReference type="NCBI Taxonomy" id="48095"/>
    <lineage>
        <taxon>Eukaryota</taxon>
        <taxon>Fungi</taxon>
        <taxon>Dikarya</taxon>
        <taxon>Ascomycota</taxon>
        <taxon>Pezizomycotina</taxon>
        <taxon>Dothideomycetes</taxon>
        <taxon>Pleosporomycetidae</taxon>
        <taxon>Pleosporales</taxon>
        <taxon>Pleosporineae</taxon>
        <taxon>Pleosporaceae</taxon>
        <taxon>Alternaria</taxon>
        <taxon>Alternaria sect. Porri</taxon>
    </lineage>
</organism>
<keyword evidence="2" id="KW-0472">Membrane</keyword>
<feature type="compositionally biased region" description="Basic and acidic residues" evidence="1">
    <location>
        <begin position="87"/>
        <end position="97"/>
    </location>
</feature>
<gene>
    <name evidence="3" type="ORF">ACET3X_004717</name>
</gene>
<keyword evidence="2" id="KW-1133">Transmembrane helix</keyword>
<feature type="compositionally biased region" description="Basic and acidic residues" evidence="1">
    <location>
        <begin position="112"/>
        <end position="121"/>
    </location>
</feature>
<accession>A0ABR3UI71</accession>
<keyword evidence="2" id="KW-0812">Transmembrane</keyword>
<reference evidence="3 4" key="1">
    <citation type="submission" date="2024-09" db="EMBL/GenBank/DDBJ databases">
        <title>T2T genomes of carrot and Alternaria dauci and their utility for understanding host-pathogen interaction during carrot leaf blight disease.</title>
        <authorList>
            <person name="Liu W."/>
            <person name="Xu S."/>
            <person name="Ou C."/>
            <person name="Liu X."/>
            <person name="Zhuang F."/>
            <person name="Deng X.W."/>
        </authorList>
    </citation>
    <scope>NUCLEOTIDE SEQUENCE [LARGE SCALE GENOMIC DNA]</scope>
    <source>
        <strain evidence="3 4">A2016</strain>
    </source>
</reference>
<proteinExistence type="predicted"/>
<evidence type="ECO:0000313" key="3">
    <source>
        <dbReference type="EMBL" id="KAL1796177.1"/>
    </source>
</evidence>
<dbReference type="RefSeq" id="XP_069306761.1">
    <property type="nucleotide sequence ID" value="XM_069451161.1"/>
</dbReference>
<name>A0ABR3UI71_9PLEO</name>
<evidence type="ECO:0000256" key="2">
    <source>
        <dbReference type="SAM" id="Phobius"/>
    </source>
</evidence>
<feature type="region of interest" description="Disordered" evidence="1">
    <location>
        <begin position="87"/>
        <end position="128"/>
    </location>
</feature>
<keyword evidence="4" id="KW-1185">Reference proteome</keyword>
<evidence type="ECO:0000313" key="4">
    <source>
        <dbReference type="Proteomes" id="UP001578633"/>
    </source>
</evidence>
<dbReference type="EMBL" id="JBHGVX010000004">
    <property type="protein sequence ID" value="KAL1796177.1"/>
    <property type="molecule type" value="Genomic_DNA"/>
</dbReference>
<dbReference type="Proteomes" id="UP001578633">
    <property type="component" value="Chromosome 4"/>
</dbReference>
<dbReference type="GeneID" id="96085039"/>
<feature type="transmembrane region" description="Helical" evidence="2">
    <location>
        <begin position="30"/>
        <end position="51"/>
    </location>
</feature>